<dbReference type="InterPro" id="IPR036388">
    <property type="entry name" value="WH-like_DNA-bd_sf"/>
</dbReference>
<evidence type="ECO:0000313" key="7">
    <source>
        <dbReference type="Proteomes" id="UP000337189"/>
    </source>
</evidence>
<gene>
    <name evidence="6" type="ORF">PCO31110_00046</name>
</gene>
<dbReference type="SUPFAM" id="SSF46785">
    <property type="entry name" value="Winged helix' DNA-binding domain"/>
    <property type="match status" value="1"/>
</dbReference>
<evidence type="ECO:0000256" key="2">
    <source>
        <dbReference type="ARBA" id="ARBA00023015"/>
    </source>
</evidence>
<keyword evidence="4" id="KW-0804">Transcription</keyword>
<dbReference type="PROSITE" id="PS50931">
    <property type="entry name" value="HTH_LYSR"/>
    <property type="match status" value="1"/>
</dbReference>
<dbReference type="InterPro" id="IPR000847">
    <property type="entry name" value="LysR_HTH_N"/>
</dbReference>
<organism evidence="6 7">
    <name type="scientific">Pandoraea communis</name>
    <dbReference type="NCBI Taxonomy" id="2508297"/>
    <lineage>
        <taxon>Bacteria</taxon>
        <taxon>Pseudomonadati</taxon>
        <taxon>Pseudomonadota</taxon>
        <taxon>Betaproteobacteria</taxon>
        <taxon>Burkholderiales</taxon>
        <taxon>Burkholderiaceae</taxon>
        <taxon>Pandoraea</taxon>
    </lineage>
</organism>
<accession>A0A5E4R9U0</accession>
<dbReference type="Pfam" id="PF00126">
    <property type="entry name" value="HTH_1"/>
    <property type="match status" value="1"/>
</dbReference>
<comment type="similarity">
    <text evidence="1">Belongs to the LysR transcriptional regulatory family.</text>
</comment>
<dbReference type="AlphaFoldDB" id="A0A5E4R9U0"/>
<dbReference type="PANTHER" id="PTHR30537">
    <property type="entry name" value="HTH-TYPE TRANSCRIPTIONAL REGULATOR"/>
    <property type="match status" value="1"/>
</dbReference>
<keyword evidence="2" id="KW-0805">Transcription regulation</keyword>
<feature type="domain" description="HTH lysR-type" evidence="5">
    <location>
        <begin position="1"/>
        <end position="34"/>
    </location>
</feature>
<dbReference type="InterPro" id="IPR058163">
    <property type="entry name" value="LysR-type_TF_proteobact-type"/>
</dbReference>
<dbReference type="GO" id="GO:0003700">
    <property type="term" value="F:DNA-binding transcription factor activity"/>
    <property type="evidence" value="ECO:0007669"/>
    <property type="project" value="InterPro"/>
</dbReference>
<protein>
    <submittedName>
        <fullName evidence="6">LysR family transcriptional regulator</fullName>
    </submittedName>
</protein>
<sequence length="273" mass="29553">MNVPKSTVTRLVQELEKELGVRLLHRTSRQLTLTQEGQVYYEGSIRVLDEVGSLDGSVLSATRSPKGKIKIELPSSLAQHVVIPAMPDFFARYPDVQVDMNVGNRPVDLIAENLDCVLRLGPLLNDSLIARPAGTLTLVTCAAPAYLSRQGTPQAPSDLGQGHTIVRMASPRTGRDLVFRLAMGDAVADVHGAYQITVNDSGAALAAGIAGLGVLTTYEFLVSPHLQSGALQRLFPEWHGAQIPVHVAYPANRHLASKVRVFVDWAIEILRKA</sequence>
<dbReference type="GO" id="GO:0006351">
    <property type="term" value="P:DNA-templated transcription"/>
    <property type="evidence" value="ECO:0007669"/>
    <property type="project" value="TreeGrafter"/>
</dbReference>
<dbReference type="Proteomes" id="UP000337189">
    <property type="component" value="Unassembled WGS sequence"/>
</dbReference>
<evidence type="ECO:0000256" key="1">
    <source>
        <dbReference type="ARBA" id="ARBA00009437"/>
    </source>
</evidence>
<dbReference type="PANTHER" id="PTHR30537:SF17">
    <property type="entry name" value="LYSR-FAMILY REGULATORY PROTEIN"/>
    <property type="match status" value="1"/>
</dbReference>
<evidence type="ECO:0000256" key="3">
    <source>
        <dbReference type="ARBA" id="ARBA00023125"/>
    </source>
</evidence>
<evidence type="ECO:0000313" key="6">
    <source>
        <dbReference type="EMBL" id="VVD59947.1"/>
    </source>
</evidence>
<name>A0A5E4R9U0_9BURK</name>
<dbReference type="Gene3D" id="1.10.10.10">
    <property type="entry name" value="Winged helix-like DNA-binding domain superfamily/Winged helix DNA-binding domain"/>
    <property type="match status" value="1"/>
</dbReference>
<reference evidence="6 7" key="1">
    <citation type="submission" date="2019-08" db="EMBL/GenBank/DDBJ databases">
        <authorList>
            <person name="Peeters C."/>
        </authorList>
    </citation>
    <scope>NUCLEOTIDE SEQUENCE [LARGE SCALE GENOMIC DNA]</scope>
    <source>
        <strain evidence="6 7">LMG 31110</strain>
    </source>
</reference>
<dbReference type="EMBL" id="CABPSJ010000001">
    <property type="protein sequence ID" value="VVD59947.1"/>
    <property type="molecule type" value="Genomic_DNA"/>
</dbReference>
<dbReference type="Pfam" id="PF03466">
    <property type="entry name" value="LysR_substrate"/>
    <property type="match status" value="1"/>
</dbReference>
<dbReference type="Gene3D" id="3.40.190.290">
    <property type="match status" value="1"/>
</dbReference>
<dbReference type="InterPro" id="IPR036390">
    <property type="entry name" value="WH_DNA-bd_sf"/>
</dbReference>
<keyword evidence="3" id="KW-0238">DNA-binding</keyword>
<dbReference type="InterPro" id="IPR005119">
    <property type="entry name" value="LysR_subst-bd"/>
</dbReference>
<evidence type="ECO:0000259" key="5">
    <source>
        <dbReference type="PROSITE" id="PS50931"/>
    </source>
</evidence>
<proteinExistence type="inferred from homology"/>
<dbReference type="SUPFAM" id="SSF53850">
    <property type="entry name" value="Periplasmic binding protein-like II"/>
    <property type="match status" value="1"/>
</dbReference>
<dbReference type="GO" id="GO:0043565">
    <property type="term" value="F:sequence-specific DNA binding"/>
    <property type="evidence" value="ECO:0007669"/>
    <property type="project" value="TreeGrafter"/>
</dbReference>
<evidence type="ECO:0000256" key="4">
    <source>
        <dbReference type="ARBA" id="ARBA00023163"/>
    </source>
</evidence>